<evidence type="ECO:0008006" key="3">
    <source>
        <dbReference type="Google" id="ProtNLM"/>
    </source>
</evidence>
<comment type="caution">
    <text evidence="1">The sequence shown here is derived from an EMBL/GenBank/DDBJ whole genome shotgun (WGS) entry which is preliminary data.</text>
</comment>
<sequence>MRVVVPEGGSRNFIAQTRSKGGRHVDLLSGEFASSWLPVTGTKECRQIGTHGKRIDKLEYDCDQTETKAKPFCWLNPRTHLEAEFGSLNPDNELFMSLIVIPQRWRSRRLSTCLPSPTGPFC</sequence>
<organism evidence="1 2">
    <name type="scientific">Oedothorax gibbosus</name>
    <dbReference type="NCBI Taxonomy" id="931172"/>
    <lineage>
        <taxon>Eukaryota</taxon>
        <taxon>Metazoa</taxon>
        <taxon>Ecdysozoa</taxon>
        <taxon>Arthropoda</taxon>
        <taxon>Chelicerata</taxon>
        <taxon>Arachnida</taxon>
        <taxon>Araneae</taxon>
        <taxon>Araneomorphae</taxon>
        <taxon>Entelegynae</taxon>
        <taxon>Araneoidea</taxon>
        <taxon>Linyphiidae</taxon>
        <taxon>Erigoninae</taxon>
        <taxon>Oedothorax</taxon>
    </lineage>
</organism>
<dbReference type="AlphaFoldDB" id="A0AAV6W2X9"/>
<keyword evidence="2" id="KW-1185">Reference proteome</keyword>
<dbReference type="EMBL" id="JAFNEN010000003">
    <property type="protein sequence ID" value="KAG8201626.1"/>
    <property type="molecule type" value="Genomic_DNA"/>
</dbReference>
<evidence type="ECO:0000313" key="1">
    <source>
        <dbReference type="EMBL" id="KAG8201626.1"/>
    </source>
</evidence>
<proteinExistence type="predicted"/>
<protein>
    <recommendedName>
        <fullName evidence="3">Kringle domain-containing protein</fullName>
    </recommendedName>
</protein>
<evidence type="ECO:0000313" key="2">
    <source>
        <dbReference type="Proteomes" id="UP000827092"/>
    </source>
</evidence>
<dbReference type="Proteomes" id="UP000827092">
    <property type="component" value="Unassembled WGS sequence"/>
</dbReference>
<accession>A0AAV6W2X9</accession>
<gene>
    <name evidence="1" type="ORF">JTE90_012696</name>
</gene>
<name>A0AAV6W2X9_9ARAC</name>
<reference evidence="1 2" key="1">
    <citation type="journal article" date="2022" name="Nat. Ecol. Evol.">
        <title>A masculinizing supergene underlies an exaggerated male reproductive morph in a spider.</title>
        <authorList>
            <person name="Hendrickx F."/>
            <person name="De Corte Z."/>
            <person name="Sonet G."/>
            <person name="Van Belleghem S.M."/>
            <person name="Kostlbacher S."/>
            <person name="Vangestel C."/>
        </authorList>
    </citation>
    <scope>NUCLEOTIDE SEQUENCE [LARGE SCALE GENOMIC DNA]</scope>
    <source>
        <strain evidence="1">W744_W776</strain>
    </source>
</reference>